<dbReference type="InterPro" id="IPR000792">
    <property type="entry name" value="Tscrpt_reg_LuxR_C"/>
</dbReference>
<feature type="domain" description="HTH luxR-type" evidence="3">
    <location>
        <begin position="921"/>
        <end position="986"/>
    </location>
</feature>
<dbReference type="SUPFAM" id="SSF46894">
    <property type="entry name" value="C-terminal effector domain of the bipartite response regulators"/>
    <property type="match status" value="1"/>
</dbReference>
<dbReference type="PRINTS" id="PR00038">
    <property type="entry name" value="HTHLUXR"/>
</dbReference>
<dbReference type="GO" id="GO:0004016">
    <property type="term" value="F:adenylate cyclase activity"/>
    <property type="evidence" value="ECO:0007669"/>
    <property type="project" value="TreeGrafter"/>
</dbReference>
<keyword evidence="5" id="KW-1185">Reference proteome</keyword>
<dbReference type="PROSITE" id="PS50043">
    <property type="entry name" value="HTH_LUXR_2"/>
    <property type="match status" value="1"/>
</dbReference>
<dbReference type="PANTHER" id="PTHR16305:SF28">
    <property type="entry name" value="GUANYLATE CYCLASE DOMAIN-CONTAINING PROTEIN"/>
    <property type="match status" value="1"/>
</dbReference>
<dbReference type="GO" id="GO:0006355">
    <property type="term" value="P:regulation of DNA-templated transcription"/>
    <property type="evidence" value="ECO:0007669"/>
    <property type="project" value="InterPro"/>
</dbReference>
<dbReference type="CDD" id="cd06170">
    <property type="entry name" value="LuxR_C_like"/>
    <property type="match status" value="1"/>
</dbReference>
<dbReference type="AlphaFoldDB" id="A0A6J5GIM8"/>
<keyword evidence="2" id="KW-0067">ATP-binding</keyword>
<dbReference type="Gene3D" id="3.40.50.300">
    <property type="entry name" value="P-loop containing nucleotide triphosphate hydrolases"/>
    <property type="match status" value="1"/>
</dbReference>
<dbReference type="SMART" id="SM00421">
    <property type="entry name" value="HTH_LUXR"/>
    <property type="match status" value="1"/>
</dbReference>
<organism evidence="4 5">
    <name type="scientific">Paraburkholderia fynbosensis</name>
    <dbReference type="NCBI Taxonomy" id="1200993"/>
    <lineage>
        <taxon>Bacteria</taxon>
        <taxon>Pseudomonadati</taxon>
        <taxon>Pseudomonadota</taxon>
        <taxon>Betaproteobacteria</taxon>
        <taxon>Burkholderiales</taxon>
        <taxon>Burkholderiaceae</taxon>
        <taxon>Paraburkholderia</taxon>
    </lineage>
</organism>
<dbReference type="InterPro" id="IPR041664">
    <property type="entry name" value="AAA_16"/>
</dbReference>
<evidence type="ECO:0000256" key="1">
    <source>
        <dbReference type="ARBA" id="ARBA00022741"/>
    </source>
</evidence>
<dbReference type="InterPro" id="IPR036388">
    <property type="entry name" value="WH-like_DNA-bd_sf"/>
</dbReference>
<proteinExistence type="predicted"/>
<dbReference type="RefSeq" id="WP_175162734.1">
    <property type="nucleotide sequence ID" value="NZ_CADIKI010000013.1"/>
</dbReference>
<sequence>MDQATAEGTGFFVGRNEELRLAEASLCKAAQGHGRVMLLAGAAGIGKTRLAQEIVAAAAPSNFVVHWGRCLEEPGAPAYWPWRQLFRSHTQGTEACGAGHLTPADRSAIGAAIPEVCSPAAADEPLPRQIDTAQARFELFDAITHFWLRAARQRPILLVFDDLHCADPTSIRLLAFLSAQLVDAPLAVLGTYRDTDVPDDHPLNDAFADLLRTPGFRRLHLKGLDCAEAGQFVSSASGTTATPQLVRALHERTEGNPLFLQETVRLLMEHRERAGAREHGDPVLLTTIPEGVRDVIAGRVRHLPERARGLLTIAACIGRTFEIELLIWLAGGDEEAVLSSLEAALRASLLEATADKHTLRFSHVLIRDMLYDELLAVRRERLHGAIGEWLEAPERGNPAPRIAQLAHHFAQAGRHGGAVKALTYARRAAAQAAESFAYEEASRLYRLALSLQDQYFSEDATLRCELLLTLGRAQADLGAAESSRAAFLEAAAVAKRHALAGQFARAAIGFEHANFRSARSGEKSVALLVEAINAHERDDTARVELLACLCRAYVYSNLAEEAHSTWRACVQLARRLREPRALYLALTSITSAGYWPALLHERLAAGNEAWAIAQSSSELNWTLADLMAYRLCDLVRVGDMPTLRATLDADRRVSHEINSLYHQAVGLCFETLLSINEGAFDRAEQQAEEALAIGGRVVHDVASTAYGMQMFCIRREQGRLREVLPALQLIVRKSPSASLWRPGLALIYAELGMREAAQSELEALGVDAMPAMPANADALTRACFAAEVCVYQEDAPRAARIYRMLQPYQGTTLLLDIGGPCLGAADRLLGMLSTVEKRWDVAQKHFIVANEIDARTGARVWLAHGRYWYAWMLHVRGAPEDRPLARELLETAVADARTFGMPQLVARIEALSAVLDRLSDEPRYPCGLTKREVEVLRLVAIGRNNRDIAHVLEISSNTVANHIRSILEKTYTANRTEAAAFASHAGLLHT</sequence>
<evidence type="ECO:0000259" key="3">
    <source>
        <dbReference type="PROSITE" id="PS50043"/>
    </source>
</evidence>
<gene>
    <name evidence="4" type="ORF">LMG27177_04301</name>
</gene>
<evidence type="ECO:0000256" key="2">
    <source>
        <dbReference type="ARBA" id="ARBA00022840"/>
    </source>
</evidence>
<dbReference type="Pfam" id="PF13191">
    <property type="entry name" value="AAA_16"/>
    <property type="match status" value="1"/>
</dbReference>
<dbReference type="Gene3D" id="1.10.10.10">
    <property type="entry name" value="Winged helix-like DNA-binding domain superfamily/Winged helix DNA-binding domain"/>
    <property type="match status" value="1"/>
</dbReference>
<accession>A0A6J5GIM8</accession>
<dbReference type="GO" id="GO:0003677">
    <property type="term" value="F:DNA binding"/>
    <property type="evidence" value="ECO:0007669"/>
    <property type="project" value="InterPro"/>
</dbReference>
<dbReference type="GO" id="GO:0005737">
    <property type="term" value="C:cytoplasm"/>
    <property type="evidence" value="ECO:0007669"/>
    <property type="project" value="TreeGrafter"/>
</dbReference>
<protein>
    <recommendedName>
        <fullName evidence="3">HTH luxR-type domain-containing protein</fullName>
    </recommendedName>
</protein>
<evidence type="ECO:0000313" key="4">
    <source>
        <dbReference type="EMBL" id="CAB3797739.1"/>
    </source>
</evidence>
<reference evidence="4 5" key="1">
    <citation type="submission" date="2020-04" db="EMBL/GenBank/DDBJ databases">
        <authorList>
            <person name="De Canck E."/>
        </authorList>
    </citation>
    <scope>NUCLEOTIDE SEQUENCE [LARGE SCALE GENOMIC DNA]</scope>
    <source>
        <strain evidence="4 5">LMG 27177</strain>
    </source>
</reference>
<dbReference type="InterPro" id="IPR027417">
    <property type="entry name" value="P-loop_NTPase"/>
</dbReference>
<dbReference type="Proteomes" id="UP000494252">
    <property type="component" value="Unassembled WGS sequence"/>
</dbReference>
<dbReference type="EMBL" id="CADIKI010000013">
    <property type="protein sequence ID" value="CAB3797739.1"/>
    <property type="molecule type" value="Genomic_DNA"/>
</dbReference>
<dbReference type="PANTHER" id="PTHR16305">
    <property type="entry name" value="TESTICULAR SOLUBLE ADENYLYL CYCLASE"/>
    <property type="match status" value="1"/>
</dbReference>
<dbReference type="Pfam" id="PF00196">
    <property type="entry name" value="GerE"/>
    <property type="match status" value="1"/>
</dbReference>
<dbReference type="PROSITE" id="PS00622">
    <property type="entry name" value="HTH_LUXR_1"/>
    <property type="match status" value="1"/>
</dbReference>
<evidence type="ECO:0000313" key="5">
    <source>
        <dbReference type="Proteomes" id="UP000494252"/>
    </source>
</evidence>
<name>A0A6J5GIM8_9BURK</name>
<dbReference type="GO" id="GO:0005524">
    <property type="term" value="F:ATP binding"/>
    <property type="evidence" value="ECO:0007669"/>
    <property type="project" value="UniProtKB-KW"/>
</dbReference>
<keyword evidence="1" id="KW-0547">Nucleotide-binding</keyword>
<dbReference type="InterPro" id="IPR016032">
    <property type="entry name" value="Sig_transdc_resp-reg_C-effctor"/>
</dbReference>
<dbReference type="SUPFAM" id="SSF52540">
    <property type="entry name" value="P-loop containing nucleoside triphosphate hydrolases"/>
    <property type="match status" value="1"/>
</dbReference>